<name>A0A3B6A086_WHEAT</name>
<keyword evidence="11 12" id="KW-0460">Magnesium</keyword>
<reference evidence="17" key="2">
    <citation type="submission" date="2018-10" db="UniProtKB">
        <authorList>
            <consortium name="EnsemblPlants"/>
        </authorList>
    </citation>
    <scope>IDENTIFICATION</scope>
</reference>
<dbReference type="Gramene" id="TraesCS1D02G333500.1">
    <property type="protein sequence ID" value="TraesCS1D02G333500.1.cds1"/>
    <property type="gene ID" value="TraesCS1D02G333500"/>
</dbReference>
<dbReference type="PIRSF" id="PIRSF038186">
    <property type="entry name" value="ITPK"/>
    <property type="match status" value="1"/>
</dbReference>
<comment type="catalytic activity">
    <reaction evidence="1 12">
        <text>1D-myo-inositol 3,4,5,6-tetrakisphosphate + ATP = 1D-myo-inositol 1,3,4,5,6-pentakisphosphate + ADP + H(+)</text>
        <dbReference type="Rhea" id="RHEA:12452"/>
        <dbReference type="ChEBI" id="CHEBI:15378"/>
        <dbReference type="ChEBI" id="CHEBI:30616"/>
        <dbReference type="ChEBI" id="CHEBI:57539"/>
        <dbReference type="ChEBI" id="CHEBI:57733"/>
        <dbReference type="ChEBI" id="CHEBI:456216"/>
        <dbReference type="EC" id="2.7.1.134"/>
    </reaction>
</comment>
<dbReference type="GO" id="GO:0032957">
    <property type="term" value="P:inositol trisphosphate metabolic process"/>
    <property type="evidence" value="ECO:0007669"/>
    <property type="project" value="InterPro"/>
</dbReference>
<dbReference type="EnsemblPlants" id="TraesCS1D02G333500.1">
    <property type="protein sequence ID" value="TraesCS1D02G333500.1.cds1"/>
    <property type="gene ID" value="TraesCS1D02G333500"/>
</dbReference>
<feature type="binding site" evidence="13">
    <location>
        <position position="64"/>
    </location>
    <ligand>
        <name>1D-myo-inositol 1,3,4-trisphosphate</name>
        <dbReference type="ChEBI" id="CHEBI:58414"/>
    </ligand>
</feature>
<keyword evidence="8 12" id="KW-0547">Nucleotide-binding</keyword>
<evidence type="ECO:0000313" key="18">
    <source>
        <dbReference type="Proteomes" id="UP000019116"/>
    </source>
</evidence>
<feature type="binding site" evidence="13">
    <location>
        <position position="190"/>
    </location>
    <ligand>
        <name>1D-myo-inositol 1,3,4-trisphosphate</name>
        <dbReference type="ChEBI" id="CHEBI:58414"/>
    </ligand>
</feature>
<dbReference type="Gramene" id="TraesSYM1D03G00546180.1">
    <property type="protein sequence ID" value="TraesSYM1D03G00546180.1.CDS1"/>
    <property type="gene ID" value="TraesSYM1D03G00546180"/>
</dbReference>
<dbReference type="Gene3D" id="3.30.1490.220">
    <property type="match status" value="1"/>
</dbReference>
<dbReference type="InterPro" id="IPR008656">
    <property type="entry name" value="Inositol_tetrakis-P_1-kinase"/>
</dbReference>
<dbReference type="PANTHER" id="PTHR14217">
    <property type="entry name" value="INOSITOL-TETRAKISPHOSPHATE 1-KINASE"/>
    <property type="match status" value="1"/>
</dbReference>
<keyword evidence="9 12" id="KW-0418">Kinase</keyword>
<dbReference type="SUPFAM" id="SSF56059">
    <property type="entry name" value="Glutathione synthetase ATP-binding domain-like"/>
    <property type="match status" value="1"/>
</dbReference>
<dbReference type="Proteomes" id="UP000019116">
    <property type="component" value="Chromosome 1D"/>
</dbReference>
<evidence type="ECO:0000256" key="6">
    <source>
        <dbReference type="ARBA" id="ARBA00022679"/>
    </source>
</evidence>
<feature type="binding site" evidence="13">
    <location>
        <begin position="179"/>
        <end position="190"/>
    </location>
    <ligand>
        <name>ATP</name>
        <dbReference type="ChEBI" id="CHEBI:30616"/>
    </ligand>
</feature>
<evidence type="ECO:0000256" key="7">
    <source>
        <dbReference type="ARBA" id="ARBA00022723"/>
    </source>
</evidence>
<dbReference type="SMR" id="A0A3B6A086"/>
<keyword evidence="10 12" id="KW-0067">ATP-binding</keyword>
<dbReference type="InterPro" id="IPR041429">
    <property type="entry name" value="ITPK1_N"/>
</dbReference>
<dbReference type="GO" id="GO:0052725">
    <property type="term" value="F:inositol-1,3,4-trisphosphate 6-kinase activity"/>
    <property type="evidence" value="ECO:0000318"/>
    <property type="project" value="GO_Central"/>
</dbReference>
<evidence type="ECO:0000259" key="15">
    <source>
        <dbReference type="Pfam" id="PF05770"/>
    </source>
</evidence>
<dbReference type="AlphaFoldDB" id="A0A3B6A086"/>
<dbReference type="InterPro" id="IPR040464">
    <property type="entry name" value="InsP(3)kin_ATP-grasp"/>
</dbReference>
<dbReference type="Gramene" id="TraesJUL1D03G00542230.1">
    <property type="protein sequence ID" value="TraesJUL1D03G00542230.1.CDS1"/>
    <property type="gene ID" value="TraesJUL1D03G00542230"/>
</dbReference>
<feature type="binding site" evidence="13">
    <location>
        <position position="147"/>
    </location>
    <ligand>
        <name>1D-myo-inositol 1,3,4-trisphosphate</name>
        <dbReference type="ChEBI" id="CHEBI:58414"/>
    </ligand>
</feature>
<dbReference type="Gene3D" id="3.40.50.11370">
    <property type="match status" value="1"/>
</dbReference>
<feature type="binding site" evidence="14">
    <location>
        <position position="267"/>
    </location>
    <ligand>
        <name>Mg(2+)</name>
        <dbReference type="ChEBI" id="CHEBI:18420"/>
        <label>1</label>
    </ligand>
</feature>
<dbReference type="GO" id="GO:0047325">
    <property type="term" value="F:inositol-3,4,5,6-tetrakisphosphate 1-kinase activity"/>
    <property type="evidence" value="ECO:0000318"/>
    <property type="project" value="GO_Central"/>
</dbReference>
<sequence length="350" mass="37114">MVADHQSSPRPRFTIGYALPPGKAGSVIQPPLEALAAERGMRLVAVDPSLPLADQGPFDLIIHKLFDPAWRARLEAFSALHPAVPVVDAPAAVDRLLDRFTMLDVVPGLAAGLDYPLSVPAQVTVSDAAALAADDPSHGLRFPLIAKPLAVDGSASSHDLCLVYRAEGLRGLHTPVVLQEFVNHGGVLFKVYVVGSRAVCVRRSSLPDVPAARLADPGADASVPFANISSRPALDKGEDSMTPPAAFVDQVARGLRQALGLHLLNFDMFAATELDDGGRRRYFLVDINYFPGFAKMPGYETALTDFFAEMIQLGTAGAASQEKLESVPCNGLDLEETGSALDSTCPVPMA</sequence>
<dbReference type="GO" id="GO:0052726">
    <property type="term" value="F:inositol-1,3,4-trisphosphate 5-kinase activity"/>
    <property type="evidence" value="ECO:0000318"/>
    <property type="project" value="GO_Central"/>
</dbReference>
<feature type="domain" description="Inositol-tetrakisphosphate 1-kinase N-terminal" evidence="16">
    <location>
        <begin position="15"/>
        <end position="93"/>
    </location>
</feature>
<evidence type="ECO:0000313" key="17">
    <source>
        <dbReference type="EnsemblPlants" id="TraesCS1D02G333500.1.cds1"/>
    </source>
</evidence>
<feature type="domain" description="Inositol 1,3,4-trisphosphate 5/6-kinase ATP-grasp" evidence="15">
    <location>
        <begin position="117"/>
        <end position="308"/>
    </location>
</feature>
<dbReference type="STRING" id="4565.A0A3B6A086"/>
<dbReference type="Gramene" id="TraesCS1D03G0790700.1">
    <property type="protein sequence ID" value="TraesCS1D03G0790700.1.CDS1"/>
    <property type="gene ID" value="TraesCS1D03G0790700"/>
</dbReference>
<feature type="binding site" evidence="13">
    <location>
        <position position="292"/>
    </location>
    <ligand>
        <name>1D-myo-inositol 1,3,4-trisphosphate</name>
        <dbReference type="ChEBI" id="CHEBI:58414"/>
    </ligand>
</feature>
<dbReference type="Gramene" id="TraesLAC1D03G00542800.1">
    <property type="protein sequence ID" value="TraesLAC1D03G00542800.1.CDS1"/>
    <property type="gene ID" value="TraesLAC1D03G00542800"/>
</dbReference>
<reference evidence="17" key="1">
    <citation type="submission" date="2018-08" db="EMBL/GenBank/DDBJ databases">
        <authorList>
            <person name="Rossello M."/>
        </authorList>
    </citation>
    <scope>NUCLEOTIDE SEQUENCE [LARGE SCALE GENOMIC DNA]</scope>
    <source>
        <strain evidence="17">cv. Chinese Spring</strain>
    </source>
</reference>
<dbReference type="PANTHER" id="PTHR14217:SF2">
    <property type="entry name" value="INOSITOL-TETRAKISPHOSPHATE 1-KINASE 4"/>
    <property type="match status" value="1"/>
</dbReference>
<comment type="cofactor">
    <cofactor evidence="12 14">
        <name>Mg(2+)</name>
        <dbReference type="ChEBI" id="CHEBI:18420"/>
    </cofactor>
    <text evidence="12 14">Binds 2 magnesium ions per subunit.</text>
</comment>
<dbReference type="FunFam" id="3.30.1490.220:FF:000002">
    <property type="entry name" value="Inositol-tetrakisphosphate 1-kinase"/>
    <property type="match status" value="1"/>
</dbReference>
<dbReference type="Gramene" id="TraesNOR1D03G00547240.1">
    <property type="protein sequence ID" value="TraesNOR1D03G00547240.1.CDS1"/>
    <property type="gene ID" value="TraesNOR1D03G00547240"/>
</dbReference>
<feature type="binding site" evidence="13">
    <location>
        <position position="158"/>
    </location>
    <ligand>
        <name>1D-myo-inositol 1,3,4-trisphosphate</name>
        <dbReference type="ChEBI" id="CHEBI:58414"/>
    </ligand>
</feature>
<dbReference type="Gramene" id="TraesCAD_scaffold_057884_01G000100.1">
    <property type="protein sequence ID" value="TraesCAD_scaffold_057884_01G000100.1"/>
    <property type="gene ID" value="TraesCAD_scaffold_057884_01G000100"/>
</dbReference>
<feature type="binding site" evidence="13">
    <location>
        <position position="23"/>
    </location>
    <ligand>
        <name>1D-myo-inositol 1,3,4-trisphosphate</name>
        <dbReference type="ChEBI" id="CHEBI:58414"/>
    </ligand>
</feature>
<dbReference type="Gramene" id="TraesWEE_scaffold_079901_01G000500.1">
    <property type="protein sequence ID" value="TraesWEE_scaffold_079901_01G000500.1"/>
    <property type="gene ID" value="TraesWEE_scaffold_079901_01G000500"/>
</dbReference>
<comment type="catalytic activity">
    <reaction evidence="2">
        <text>1D-myo-inositol 1,3,4-trisphosphate + ATP = 1D-myo-inositol 1,3,4,6-tetrakisphosphate + ADP + H(+)</text>
        <dbReference type="Rhea" id="RHEA:20940"/>
        <dbReference type="ChEBI" id="CHEBI:15378"/>
        <dbReference type="ChEBI" id="CHEBI:30616"/>
        <dbReference type="ChEBI" id="CHEBI:57660"/>
        <dbReference type="ChEBI" id="CHEBI:58414"/>
        <dbReference type="ChEBI" id="CHEBI:456216"/>
        <dbReference type="EC" id="2.7.1.159"/>
    </reaction>
</comment>
<evidence type="ECO:0000256" key="9">
    <source>
        <dbReference type="ARBA" id="ARBA00022777"/>
    </source>
</evidence>
<evidence type="ECO:0000256" key="5">
    <source>
        <dbReference type="ARBA" id="ARBA00011245"/>
    </source>
</evidence>
<dbReference type="Gramene" id="TraesCLE_scaffold_064845_01G000500.1">
    <property type="protein sequence ID" value="TraesCLE_scaffold_064845_01G000500.1"/>
    <property type="gene ID" value="TraesCLE_scaffold_064845_01G000500"/>
</dbReference>
<evidence type="ECO:0000256" key="12">
    <source>
        <dbReference type="PIRNR" id="PIRNR038186"/>
    </source>
</evidence>
<keyword evidence="6 12" id="KW-0808">Transferase</keyword>
<evidence type="ECO:0000256" key="14">
    <source>
        <dbReference type="PIRSR" id="PIRSR038186-2"/>
    </source>
</evidence>
<dbReference type="Gramene" id="TraesMAC1D03G00538690.1">
    <property type="protein sequence ID" value="TraesMAC1D03G00538690.1.CDS1"/>
    <property type="gene ID" value="TraesMAC1D03G00538690"/>
</dbReference>
<feature type="binding site" evidence="14">
    <location>
        <position position="286"/>
    </location>
    <ligand>
        <name>Mg(2+)</name>
        <dbReference type="ChEBI" id="CHEBI:18420"/>
        <label>2</label>
    </ligand>
</feature>
<evidence type="ECO:0000259" key="16">
    <source>
        <dbReference type="Pfam" id="PF17927"/>
    </source>
</evidence>
<evidence type="ECO:0000256" key="3">
    <source>
        <dbReference type="ARBA" id="ARBA00000680"/>
    </source>
</evidence>
<comment type="catalytic activity">
    <reaction evidence="3">
        <text>1D-myo-inositol 1,3,4-trisphosphate + ATP = 1D-myo-inositol 1,3,4,5-tetrakisphosphate + ADP + H(+)</text>
        <dbReference type="Rhea" id="RHEA:13253"/>
        <dbReference type="ChEBI" id="CHEBI:15378"/>
        <dbReference type="ChEBI" id="CHEBI:30616"/>
        <dbReference type="ChEBI" id="CHEBI:57895"/>
        <dbReference type="ChEBI" id="CHEBI:58414"/>
        <dbReference type="ChEBI" id="CHEBI:456216"/>
        <dbReference type="EC" id="2.7.1.159"/>
    </reaction>
</comment>
<evidence type="ECO:0000256" key="2">
    <source>
        <dbReference type="ARBA" id="ARBA00000399"/>
    </source>
</evidence>
<comment type="similarity">
    <text evidence="4 12">Belongs to the ITPK1 family.</text>
</comment>
<comment type="function">
    <text evidence="12">Kinase that can phosphorylate various inositol polyphosphate such as Ins(3,4,5,6)P4 or Ins(1,3,4)P3.</text>
</comment>
<accession>A0A3B6A086</accession>
<dbReference type="Gramene" id="TraesLDM1D03G00542770.1">
    <property type="protein sequence ID" value="TraesLDM1D03G00542770.1.CDS1"/>
    <property type="gene ID" value="TraesLDM1D03G00542770"/>
</dbReference>
<dbReference type="Pfam" id="PF05770">
    <property type="entry name" value="Ins134_P3_kin"/>
    <property type="match status" value="1"/>
</dbReference>
<keyword evidence="18" id="KW-1185">Reference proteome</keyword>
<feature type="binding site" evidence="14">
    <location>
        <position position="288"/>
    </location>
    <ligand>
        <name>Mg(2+)</name>
        <dbReference type="ChEBI" id="CHEBI:18420"/>
        <label>2</label>
    </ligand>
</feature>
<evidence type="ECO:0000256" key="4">
    <source>
        <dbReference type="ARBA" id="ARBA00009601"/>
    </source>
</evidence>
<dbReference type="OMA" id="PPDFISH"/>
<feature type="binding site" evidence="13">
    <location>
        <position position="99"/>
    </location>
    <ligand>
        <name>ATP</name>
        <dbReference type="ChEBI" id="CHEBI:30616"/>
    </ligand>
</feature>
<evidence type="ECO:0000256" key="8">
    <source>
        <dbReference type="ARBA" id="ARBA00022741"/>
    </source>
</evidence>
<dbReference type="Pfam" id="PF17927">
    <property type="entry name" value="Ins134_P3_kin_N"/>
    <property type="match status" value="1"/>
</dbReference>
<keyword evidence="7 12" id="KW-0479">Metal-binding</keyword>
<evidence type="ECO:0000256" key="1">
    <source>
        <dbReference type="ARBA" id="ARBA00000084"/>
    </source>
</evidence>
<dbReference type="EC" id="2.7.1.134" evidence="12"/>
<proteinExistence type="inferred from homology"/>
<dbReference type="Gramene" id="TraesROB_scaffold_062865_01G000500.1">
    <property type="protein sequence ID" value="TraesROB_scaffold_062865_01G000500.1"/>
    <property type="gene ID" value="TraesROB_scaffold_062865_01G000500"/>
</dbReference>
<comment type="subunit">
    <text evidence="5 12">Monomer.</text>
</comment>
<organism evidence="17">
    <name type="scientific">Triticum aestivum</name>
    <name type="common">Wheat</name>
    <dbReference type="NCBI Taxonomy" id="4565"/>
    <lineage>
        <taxon>Eukaryota</taxon>
        <taxon>Viridiplantae</taxon>
        <taxon>Streptophyta</taxon>
        <taxon>Embryophyta</taxon>
        <taxon>Tracheophyta</taxon>
        <taxon>Spermatophyta</taxon>
        <taxon>Magnoliopsida</taxon>
        <taxon>Liliopsida</taxon>
        <taxon>Poales</taxon>
        <taxon>Poaceae</taxon>
        <taxon>BOP clade</taxon>
        <taxon>Pooideae</taxon>
        <taxon>Triticodae</taxon>
        <taxon>Triticeae</taxon>
        <taxon>Triticinae</taxon>
        <taxon>Triticum</taxon>
    </lineage>
</organism>
<dbReference type="Gramene" id="TraesARI1D03G00545430.1">
    <property type="protein sequence ID" value="TraesARI1D03G00545430.1.CDS1"/>
    <property type="gene ID" value="TraesARI1D03G00545430"/>
</dbReference>
<dbReference type="Gramene" id="TraesJAG1D03G00538590.1">
    <property type="protein sequence ID" value="TraesJAG1D03G00538590.1.CDS1"/>
    <property type="gene ID" value="TraesJAG1D03G00538590"/>
</dbReference>
<evidence type="ECO:0000256" key="11">
    <source>
        <dbReference type="ARBA" id="ARBA00022842"/>
    </source>
</evidence>
<dbReference type="GO" id="GO:0000287">
    <property type="term" value="F:magnesium ion binding"/>
    <property type="evidence" value="ECO:0007669"/>
    <property type="project" value="InterPro"/>
</dbReference>
<dbReference type="Gramene" id="TraesPARA_EIv1.0_0304560.1">
    <property type="protein sequence ID" value="TraesPARA_EIv1.0_0304560.1.CDS1"/>
    <property type="gene ID" value="TraesPARA_EIv1.0_0304560"/>
</dbReference>
<dbReference type="Gramene" id="TraesKAR1D01G0305560.1">
    <property type="protein sequence ID" value="cds.TraesKAR1D01G0305560.1"/>
    <property type="gene ID" value="TraesKAR1D01G0305560"/>
</dbReference>
<feature type="binding site" evidence="14">
    <location>
        <position position="286"/>
    </location>
    <ligand>
        <name>Mg(2+)</name>
        <dbReference type="ChEBI" id="CHEBI:18420"/>
        <label>1</label>
    </ligand>
</feature>
<evidence type="ECO:0000256" key="10">
    <source>
        <dbReference type="ARBA" id="ARBA00022840"/>
    </source>
</evidence>
<evidence type="ECO:0000256" key="13">
    <source>
        <dbReference type="PIRSR" id="PIRSR038186-1"/>
    </source>
</evidence>
<feature type="binding site" evidence="13">
    <location>
        <position position="288"/>
    </location>
    <ligand>
        <name>1D-myo-inositol 1,3,4-trisphosphate</name>
        <dbReference type="ChEBI" id="CHEBI:58414"/>
    </ligand>
</feature>
<feature type="binding site" evidence="13">
    <location>
        <position position="205"/>
    </location>
    <ligand>
        <name>ATP</name>
        <dbReference type="ChEBI" id="CHEBI:30616"/>
    </ligand>
</feature>
<dbReference type="GO" id="GO:0005524">
    <property type="term" value="F:ATP binding"/>
    <property type="evidence" value="ECO:0007669"/>
    <property type="project" value="UniProtKB-KW"/>
</dbReference>
<dbReference type="Gramene" id="TraesSTA1D03G00537960.1">
    <property type="protein sequence ID" value="TraesSTA1D03G00537960.1.CDS1"/>
    <property type="gene ID" value="TraesSTA1D03G00537960"/>
</dbReference>
<protein>
    <recommendedName>
        <fullName evidence="12">Inositol-tetrakisphosphate 1-kinase</fullName>
        <ecNumber evidence="12">2.7.1.134</ecNumber>
    </recommendedName>
</protein>